<sequence>MYLSSVIGGLLTSGRYAVVTKHMKGLLEKKKAVQNTQLMSEVTGIPDSFSGM</sequence>
<proteinExistence type="predicted"/>
<name>A0A0E9WY65_ANGAN</name>
<protein>
    <submittedName>
        <fullName evidence="1">Uncharacterized protein</fullName>
    </submittedName>
</protein>
<accession>A0A0E9WY65</accession>
<reference evidence="1" key="1">
    <citation type="submission" date="2014-11" db="EMBL/GenBank/DDBJ databases">
        <authorList>
            <person name="Amaro Gonzalez C."/>
        </authorList>
    </citation>
    <scope>NUCLEOTIDE SEQUENCE</scope>
</reference>
<evidence type="ECO:0000313" key="1">
    <source>
        <dbReference type="EMBL" id="JAH95269.1"/>
    </source>
</evidence>
<organism evidence="1">
    <name type="scientific">Anguilla anguilla</name>
    <name type="common">European freshwater eel</name>
    <name type="synonym">Muraena anguilla</name>
    <dbReference type="NCBI Taxonomy" id="7936"/>
    <lineage>
        <taxon>Eukaryota</taxon>
        <taxon>Metazoa</taxon>
        <taxon>Chordata</taxon>
        <taxon>Craniata</taxon>
        <taxon>Vertebrata</taxon>
        <taxon>Euteleostomi</taxon>
        <taxon>Actinopterygii</taxon>
        <taxon>Neopterygii</taxon>
        <taxon>Teleostei</taxon>
        <taxon>Anguilliformes</taxon>
        <taxon>Anguillidae</taxon>
        <taxon>Anguilla</taxon>
    </lineage>
</organism>
<dbReference type="EMBL" id="GBXM01013308">
    <property type="protein sequence ID" value="JAH95269.1"/>
    <property type="molecule type" value="Transcribed_RNA"/>
</dbReference>
<reference evidence="1" key="2">
    <citation type="journal article" date="2015" name="Fish Shellfish Immunol.">
        <title>Early steps in the European eel (Anguilla anguilla)-Vibrio vulnificus interaction in the gills: Role of the RtxA13 toxin.</title>
        <authorList>
            <person name="Callol A."/>
            <person name="Pajuelo D."/>
            <person name="Ebbesson L."/>
            <person name="Teles M."/>
            <person name="MacKenzie S."/>
            <person name="Amaro C."/>
        </authorList>
    </citation>
    <scope>NUCLEOTIDE SEQUENCE</scope>
</reference>
<dbReference type="AlphaFoldDB" id="A0A0E9WY65"/>